<keyword evidence="13" id="KW-1185">Reference proteome</keyword>
<evidence type="ECO:0000256" key="1">
    <source>
        <dbReference type="ARBA" id="ARBA00004651"/>
    </source>
</evidence>
<comment type="subcellular location">
    <subcellularLocation>
        <location evidence="1">Cell membrane</location>
        <topology evidence="1">Multi-pass membrane protein</topology>
    </subcellularLocation>
</comment>
<dbReference type="InterPro" id="IPR036938">
    <property type="entry name" value="PAP2/HPO_sf"/>
</dbReference>
<evidence type="ECO:0000256" key="8">
    <source>
        <dbReference type="ARBA" id="ARBA00032707"/>
    </source>
</evidence>
<accession>A0ABS5I2B2</accession>
<keyword evidence="4 10" id="KW-0812">Transmembrane</keyword>
<evidence type="ECO:0000256" key="7">
    <source>
        <dbReference type="ARBA" id="ARBA00023136"/>
    </source>
</evidence>
<dbReference type="EMBL" id="JAAIKR010000004">
    <property type="protein sequence ID" value="MBR9727540.1"/>
    <property type="molecule type" value="Genomic_DNA"/>
</dbReference>
<dbReference type="Proteomes" id="UP000811844">
    <property type="component" value="Unassembled WGS sequence"/>
</dbReference>
<evidence type="ECO:0000256" key="2">
    <source>
        <dbReference type="ARBA" id="ARBA00012374"/>
    </source>
</evidence>
<dbReference type="PANTHER" id="PTHR14969:SF62">
    <property type="entry name" value="DECAPRENYLPHOSPHORYL-5-PHOSPHORIBOSE PHOSPHATASE RV3807C-RELATED"/>
    <property type="match status" value="1"/>
</dbReference>
<dbReference type="CDD" id="cd01610">
    <property type="entry name" value="PAP2_like"/>
    <property type="match status" value="1"/>
</dbReference>
<evidence type="ECO:0000256" key="10">
    <source>
        <dbReference type="SAM" id="Phobius"/>
    </source>
</evidence>
<comment type="caution">
    <text evidence="12">The sequence shown here is derived from an EMBL/GenBank/DDBJ whole genome shotgun (WGS) entry which is preliminary data.</text>
</comment>
<feature type="transmembrane region" description="Helical" evidence="10">
    <location>
        <begin position="28"/>
        <end position="51"/>
    </location>
</feature>
<proteinExistence type="predicted"/>
<organism evidence="12 13">
    <name type="scientific">Shewanella intestini</name>
    <dbReference type="NCBI Taxonomy" id="2017544"/>
    <lineage>
        <taxon>Bacteria</taxon>
        <taxon>Pseudomonadati</taxon>
        <taxon>Pseudomonadota</taxon>
        <taxon>Gammaproteobacteria</taxon>
        <taxon>Alteromonadales</taxon>
        <taxon>Shewanellaceae</taxon>
        <taxon>Shewanella</taxon>
    </lineage>
</organism>
<reference evidence="12 13" key="1">
    <citation type="submission" date="2020-02" db="EMBL/GenBank/DDBJ databases">
        <title>Shewanella WXL01 sp. nov., a marine bacterium isolated from green algae in Luhuitou Fringing Reef (Northern South China Sea).</title>
        <authorList>
            <person name="Wang X."/>
        </authorList>
    </citation>
    <scope>NUCLEOTIDE SEQUENCE [LARGE SCALE GENOMIC DNA]</scope>
    <source>
        <strain evidence="12 13">MCCC 1A01895</strain>
    </source>
</reference>
<feature type="transmembrane region" description="Helical" evidence="10">
    <location>
        <begin position="111"/>
        <end position="133"/>
    </location>
</feature>
<evidence type="ECO:0000256" key="3">
    <source>
        <dbReference type="ARBA" id="ARBA00022475"/>
    </source>
</evidence>
<evidence type="ECO:0000256" key="9">
    <source>
        <dbReference type="ARBA" id="ARBA00047594"/>
    </source>
</evidence>
<evidence type="ECO:0000313" key="13">
    <source>
        <dbReference type="Proteomes" id="UP000811844"/>
    </source>
</evidence>
<dbReference type="SMART" id="SM00014">
    <property type="entry name" value="acidPPc"/>
    <property type="match status" value="1"/>
</dbReference>
<evidence type="ECO:0000259" key="11">
    <source>
        <dbReference type="SMART" id="SM00014"/>
    </source>
</evidence>
<dbReference type="PANTHER" id="PTHR14969">
    <property type="entry name" value="SPHINGOSINE-1-PHOSPHATE PHOSPHOHYDROLASE"/>
    <property type="match status" value="1"/>
</dbReference>
<feature type="domain" description="Phosphatidic acid phosphatase type 2/haloperoxidase" evidence="11">
    <location>
        <begin position="61"/>
        <end position="167"/>
    </location>
</feature>
<sequence>MRVAITKMDKTAFYYLASLGRVAKWHTLALRTSACGNGPLYVVLFVGLFFTHQQGSAFFHAGLISFAIELPIYFGLKNGIRRVRPCHCLAGVQSSIEPSDKFSLPSGHSSAAFVMAGLVYCFFPLFAPIAFIWATAIALSRVILGVHYPLDTIAGMGLGIGSVWCASLFFIGV</sequence>
<evidence type="ECO:0000256" key="4">
    <source>
        <dbReference type="ARBA" id="ARBA00022692"/>
    </source>
</evidence>
<name>A0ABS5I2B2_9GAMM</name>
<evidence type="ECO:0000256" key="5">
    <source>
        <dbReference type="ARBA" id="ARBA00022801"/>
    </source>
</evidence>
<dbReference type="Gene3D" id="1.20.144.10">
    <property type="entry name" value="Phosphatidic acid phosphatase type 2/haloperoxidase"/>
    <property type="match status" value="1"/>
</dbReference>
<dbReference type="RefSeq" id="WP_153661931.1">
    <property type="nucleotide sequence ID" value="NZ_JAAIKR010000004.1"/>
</dbReference>
<keyword evidence="6 10" id="KW-1133">Transmembrane helix</keyword>
<keyword evidence="7 10" id="KW-0472">Membrane</keyword>
<keyword evidence="3" id="KW-1003">Cell membrane</keyword>
<dbReference type="EC" id="3.6.1.27" evidence="2"/>
<feature type="transmembrane region" description="Helical" evidence="10">
    <location>
        <begin position="57"/>
        <end position="76"/>
    </location>
</feature>
<comment type="catalytic activity">
    <reaction evidence="9">
        <text>di-trans,octa-cis-undecaprenyl diphosphate + H2O = di-trans,octa-cis-undecaprenyl phosphate + phosphate + H(+)</text>
        <dbReference type="Rhea" id="RHEA:28094"/>
        <dbReference type="ChEBI" id="CHEBI:15377"/>
        <dbReference type="ChEBI" id="CHEBI:15378"/>
        <dbReference type="ChEBI" id="CHEBI:43474"/>
        <dbReference type="ChEBI" id="CHEBI:58405"/>
        <dbReference type="ChEBI" id="CHEBI:60392"/>
        <dbReference type="EC" id="3.6.1.27"/>
    </reaction>
</comment>
<dbReference type="Pfam" id="PF01569">
    <property type="entry name" value="PAP2"/>
    <property type="match status" value="1"/>
</dbReference>
<evidence type="ECO:0000256" key="6">
    <source>
        <dbReference type="ARBA" id="ARBA00022989"/>
    </source>
</evidence>
<dbReference type="InterPro" id="IPR000326">
    <property type="entry name" value="PAP2/HPO"/>
</dbReference>
<feature type="transmembrane region" description="Helical" evidence="10">
    <location>
        <begin position="153"/>
        <end position="171"/>
    </location>
</feature>
<gene>
    <name evidence="12" type="ORF">G3R48_06015</name>
</gene>
<dbReference type="SUPFAM" id="SSF48317">
    <property type="entry name" value="Acid phosphatase/Vanadium-dependent haloperoxidase"/>
    <property type="match status" value="1"/>
</dbReference>
<keyword evidence="5" id="KW-0378">Hydrolase</keyword>
<evidence type="ECO:0000313" key="12">
    <source>
        <dbReference type="EMBL" id="MBR9727540.1"/>
    </source>
</evidence>
<protein>
    <recommendedName>
        <fullName evidence="2">undecaprenyl-diphosphate phosphatase</fullName>
        <ecNumber evidence="2">3.6.1.27</ecNumber>
    </recommendedName>
    <alternativeName>
        <fullName evidence="8">Undecaprenyl pyrophosphate phosphatase</fullName>
    </alternativeName>
</protein>